<organism evidence="3 4">
    <name type="scientific">Pseudarthrobacter equi</name>
    <dbReference type="NCBI Taxonomy" id="728066"/>
    <lineage>
        <taxon>Bacteria</taxon>
        <taxon>Bacillati</taxon>
        <taxon>Actinomycetota</taxon>
        <taxon>Actinomycetes</taxon>
        <taxon>Micrococcales</taxon>
        <taxon>Micrococcaceae</taxon>
        <taxon>Pseudarthrobacter</taxon>
    </lineage>
</organism>
<dbReference type="CDD" id="cd03789">
    <property type="entry name" value="GT9_LPS_heptosyltransferase"/>
    <property type="match status" value="1"/>
</dbReference>
<keyword evidence="4" id="KW-1185">Reference proteome</keyword>
<dbReference type="GO" id="GO:0008713">
    <property type="term" value="F:ADP-heptose-lipopolysaccharide heptosyltransferase activity"/>
    <property type="evidence" value="ECO:0007669"/>
    <property type="project" value="TreeGrafter"/>
</dbReference>
<dbReference type="OrthoDB" id="9807356at2"/>
<dbReference type="EMBL" id="LT629779">
    <property type="protein sequence ID" value="SDT28852.1"/>
    <property type="molecule type" value="Genomic_DNA"/>
</dbReference>
<name>A0A1H1Z5S4_9MICC</name>
<keyword evidence="1" id="KW-0328">Glycosyltransferase</keyword>
<dbReference type="Gene3D" id="3.40.50.2000">
    <property type="entry name" value="Glycogen Phosphorylase B"/>
    <property type="match status" value="2"/>
</dbReference>
<evidence type="ECO:0000313" key="3">
    <source>
        <dbReference type="EMBL" id="SDT28852.1"/>
    </source>
</evidence>
<protein>
    <submittedName>
        <fullName evidence="3">ADP-heptose:LPS heptosyltransferase</fullName>
    </submittedName>
</protein>
<dbReference type="SUPFAM" id="SSF53756">
    <property type="entry name" value="UDP-Glycosyltransferase/glycogen phosphorylase"/>
    <property type="match status" value="1"/>
</dbReference>
<sequence length="381" mass="39872">MELLTAGFGGAAQVATGVGPVLEKFDGISRIAVLRGGGLGDLIFAVPAMAALKAAYPEAALTLLGTPVHEALLAAVESPVDDFCLLPFAEGVRPGVEDHSELEGFFDRQRARRFDLAVQLHGGGRYSNPFLLRLGARHTVGTQTADAAGLERTVPYIYYQHEPLRALEVAGFAGAVPVDLEARLVPAAGVRGTRHATNDDGAQPLVVIHPGATDPRRRWPVERFAQLAGACAADGCRVLVIGDDSERELGEQIAATAASTSVESLAGKLSMAELVGLLAGASVVVGNDSGPRHLAQAFGVPTVGVFWVGNVINAGALGRSMHRVHLSWFTACPTCGIDITQVGWTAPRCAHDDSIVAGVEVRGVYEDVRNLVATAVRKSLA</sequence>
<gene>
    <name evidence="3" type="ORF">SAMN04489743_2299</name>
</gene>
<evidence type="ECO:0000256" key="2">
    <source>
        <dbReference type="ARBA" id="ARBA00022679"/>
    </source>
</evidence>
<dbReference type="GO" id="GO:0005829">
    <property type="term" value="C:cytosol"/>
    <property type="evidence" value="ECO:0007669"/>
    <property type="project" value="TreeGrafter"/>
</dbReference>
<evidence type="ECO:0000256" key="1">
    <source>
        <dbReference type="ARBA" id="ARBA00022676"/>
    </source>
</evidence>
<dbReference type="Pfam" id="PF01075">
    <property type="entry name" value="Glyco_transf_9"/>
    <property type="match status" value="1"/>
</dbReference>
<dbReference type="PANTHER" id="PTHR30160">
    <property type="entry name" value="TETRAACYLDISACCHARIDE 4'-KINASE-RELATED"/>
    <property type="match status" value="1"/>
</dbReference>
<dbReference type="InterPro" id="IPR002201">
    <property type="entry name" value="Glyco_trans_9"/>
</dbReference>
<dbReference type="Proteomes" id="UP000198751">
    <property type="component" value="Chromosome I"/>
</dbReference>
<dbReference type="PANTHER" id="PTHR30160:SF1">
    <property type="entry name" value="LIPOPOLYSACCHARIDE 1,2-N-ACETYLGLUCOSAMINETRANSFERASE-RELATED"/>
    <property type="match status" value="1"/>
</dbReference>
<dbReference type="GO" id="GO:0009244">
    <property type="term" value="P:lipopolysaccharide core region biosynthetic process"/>
    <property type="evidence" value="ECO:0007669"/>
    <property type="project" value="TreeGrafter"/>
</dbReference>
<proteinExistence type="predicted"/>
<dbReference type="InterPro" id="IPR051199">
    <property type="entry name" value="LPS_LOS_Heptosyltrfase"/>
</dbReference>
<dbReference type="AlphaFoldDB" id="A0A1H1Z5S4"/>
<dbReference type="RefSeq" id="WP_091720220.1">
    <property type="nucleotide sequence ID" value="NZ_LT629779.1"/>
</dbReference>
<reference evidence="4" key="1">
    <citation type="submission" date="2016-10" db="EMBL/GenBank/DDBJ databases">
        <authorList>
            <person name="Varghese N."/>
            <person name="Submissions S."/>
        </authorList>
    </citation>
    <scope>NUCLEOTIDE SEQUENCE [LARGE SCALE GENOMIC DNA]</scope>
    <source>
        <strain evidence="4">IMMIB L-1606</strain>
    </source>
</reference>
<evidence type="ECO:0000313" key="4">
    <source>
        <dbReference type="Proteomes" id="UP000198751"/>
    </source>
</evidence>
<keyword evidence="2 3" id="KW-0808">Transferase</keyword>
<accession>A0A1H1Z5S4</accession>